<evidence type="ECO:0000313" key="2">
    <source>
        <dbReference type="Proteomes" id="UP001330812"/>
    </source>
</evidence>
<keyword evidence="2" id="KW-1185">Reference proteome</keyword>
<dbReference type="RefSeq" id="WP_326836757.1">
    <property type="nucleotide sequence ID" value="NZ_CP142149.1"/>
</dbReference>
<organism evidence="1 2">
    <name type="scientific">Amycolatopsis rhabdoformis</name>
    <dbReference type="NCBI Taxonomy" id="1448059"/>
    <lineage>
        <taxon>Bacteria</taxon>
        <taxon>Bacillati</taxon>
        <taxon>Actinomycetota</taxon>
        <taxon>Actinomycetes</taxon>
        <taxon>Pseudonocardiales</taxon>
        <taxon>Pseudonocardiaceae</taxon>
        <taxon>Amycolatopsis</taxon>
    </lineage>
</organism>
<accession>A0ABZ1IHN7</accession>
<dbReference type="Proteomes" id="UP001330812">
    <property type="component" value="Chromosome"/>
</dbReference>
<protein>
    <submittedName>
        <fullName evidence="1">Uncharacterized protein</fullName>
    </submittedName>
</protein>
<proteinExistence type="predicted"/>
<sequence length="256" mass="28553">MDIRGYETGPIAAEAAFTSDFALPRDLPAARIVDLVETDRPAMDVRPGMRHKYLPLRFDPATAAPQVGGRYLFDTWPNVLAYDHFTTHELEFEPGVKFWDRPFFHGVVRHLWHVLGAHDFTPLATTHHVNRFERWTYRGPEAALRRAWPRIREAAAAAGLASAWLLFQPDQHQTALVTVRAKTPGTDPADTAARSISALELLPSLGRFLPDDLAKAFDRTSLILAQWLPRSRTLGGAASAHPWTPLYPAPSVVQPA</sequence>
<dbReference type="EMBL" id="CP142149">
    <property type="protein sequence ID" value="WSE33959.1"/>
    <property type="molecule type" value="Genomic_DNA"/>
</dbReference>
<name>A0ABZ1IHN7_9PSEU</name>
<reference evidence="1 2" key="1">
    <citation type="journal article" date="2015" name="Int. J. Syst. Evol. Microbiol.">
        <title>Amycolatopsis rhabdoformis sp. nov., an actinomycete isolated from a tropical forest soil.</title>
        <authorList>
            <person name="Souza W.R."/>
            <person name="Silva R.E."/>
            <person name="Goodfellow M."/>
            <person name="Busarakam K."/>
            <person name="Figueiro F.S."/>
            <person name="Ferreira D."/>
            <person name="Rodrigues-Filho E."/>
            <person name="Moraes L.A.B."/>
            <person name="Zucchi T.D."/>
        </authorList>
    </citation>
    <scope>NUCLEOTIDE SEQUENCE [LARGE SCALE GENOMIC DNA]</scope>
    <source>
        <strain evidence="1 2">NCIMB 14900</strain>
    </source>
</reference>
<evidence type="ECO:0000313" key="1">
    <source>
        <dbReference type="EMBL" id="WSE33959.1"/>
    </source>
</evidence>
<gene>
    <name evidence="1" type="ORF">VSH64_17935</name>
</gene>